<name>A0A2I1C6B9_ASPN1</name>
<reference evidence="2" key="1">
    <citation type="journal article" date="2018" name="Proc. Natl. Acad. Sci. U.S.A.">
        <title>Linking secondary metabolites to gene clusters through genome sequencing of six diverse Aspergillus species.</title>
        <authorList>
            <person name="Kaerboelling I."/>
            <person name="Vesth T.C."/>
            <person name="Frisvad J.C."/>
            <person name="Nybo J.L."/>
            <person name="Theobald S."/>
            <person name="Kuo A."/>
            <person name="Bowyer P."/>
            <person name="Matsuda Y."/>
            <person name="Mondo S."/>
            <person name="Lyhne E.K."/>
            <person name="Kogle M.E."/>
            <person name="Clum A."/>
            <person name="Lipzen A."/>
            <person name="Salamov A."/>
            <person name="Ngan C.Y."/>
            <person name="Daum C."/>
            <person name="Chiniquy J."/>
            <person name="Barry K."/>
            <person name="LaButti K."/>
            <person name="Haridas S."/>
            <person name="Simmons B.A."/>
            <person name="Magnuson J.K."/>
            <person name="Mortensen U.H."/>
            <person name="Larsen T.O."/>
            <person name="Grigoriev I.V."/>
            <person name="Baker S.E."/>
            <person name="Andersen M.R."/>
        </authorList>
    </citation>
    <scope>NUCLEOTIDE SEQUENCE [LARGE SCALE GENOMIC DNA]</scope>
    <source>
        <strain evidence="2">IBT 16806</strain>
    </source>
</reference>
<proteinExistence type="predicted"/>
<dbReference type="AlphaFoldDB" id="A0A2I1C6B9"/>
<dbReference type="GeneID" id="36528712"/>
<evidence type="ECO:0000313" key="2">
    <source>
        <dbReference type="Proteomes" id="UP000234474"/>
    </source>
</evidence>
<accession>A0A2I1C6B9</accession>
<dbReference type="VEuPathDB" id="FungiDB:P174DRAFT_223692"/>
<protein>
    <submittedName>
        <fullName evidence="1">Uncharacterized protein</fullName>
    </submittedName>
</protein>
<sequence length="107" mass="11418">MDGPKMSMGISNIRRVDFYGDYICGDLWSPKGGFRPSCPDDVSAAINTDPILIGLTTMADATIVKGSRSFIGRETGRAESLSLWLLVILLDAGFGLADLATSKCPAF</sequence>
<dbReference type="Proteomes" id="UP000234474">
    <property type="component" value="Unassembled WGS sequence"/>
</dbReference>
<keyword evidence="2" id="KW-1185">Reference proteome</keyword>
<evidence type="ECO:0000313" key="1">
    <source>
        <dbReference type="EMBL" id="PKX93182.1"/>
    </source>
</evidence>
<gene>
    <name evidence="1" type="ORF">P174DRAFT_223692</name>
</gene>
<organism evidence="1 2">
    <name type="scientific">Aspergillus novofumigatus (strain IBT 16806)</name>
    <dbReference type="NCBI Taxonomy" id="1392255"/>
    <lineage>
        <taxon>Eukaryota</taxon>
        <taxon>Fungi</taxon>
        <taxon>Dikarya</taxon>
        <taxon>Ascomycota</taxon>
        <taxon>Pezizomycotina</taxon>
        <taxon>Eurotiomycetes</taxon>
        <taxon>Eurotiomycetidae</taxon>
        <taxon>Eurotiales</taxon>
        <taxon>Aspergillaceae</taxon>
        <taxon>Aspergillus</taxon>
        <taxon>Aspergillus subgen. Fumigati</taxon>
    </lineage>
</organism>
<dbReference type="EMBL" id="MSZS01000005">
    <property type="protein sequence ID" value="PKX93182.1"/>
    <property type="molecule type" value="Genomic_DNA"/>
</dbReference>
<comment type="caution">
    <text evidence="1">The sequence shown here is derived from an EMBL/GenBank/DDBJ whole genome shotgun (WGS) entry which is preliminary data.</text>
</comment>
<dbReference type="RefSeq" id="XP_024681777.1">
    <property type="nucleotide sequence ID" value="XM_024821386.1"/>
</dbReference>